<dbReference type="Proteomes" id="UP000179734">
    <property type="component" value="Unassembled WGS sequence"/>
</dbReference>
<reference evidence="1 2" key="1">
    <citation type="submission" date="2016-10" db="EMBL/GenBank/DDBJ databases">
        <title>Genome sequence of Mycobacterium talmonii.</title>
        <authorList>
            <person name="Greninger A.L."/>
            <person name="Elliott B."/>
            <person name="Vasireddy S."/>
            <person name="Vasireddy R."/>
        </authorList>
    </citation>
    <scope>NUCLEOTIDE SEQUENCE [LARGE SCALE GENOMIC DNA]</scope>
    <source>
        <strain evidence="2">NE-TNMC-100812</strain>
    </source>
</reference>
<proteinExistence type="predicted"/>
<dbReference type="AlphaFoldDB" id="A0A1S1NHT3"/>
<keyword evidence="2" id="KW-1185">Reference proteome</keyword>
<sequence length="283" mass="30807">MAELDWLLGGDGVVSRGELVAAGVRDAQIRALVDSDALRRLRTGWFAAPHADPAVCRAVSLGGALSCVSALARRGVWVPERAARALHVRMNGYRRRVARSISGVRFCAGVGPTCRAVDGLEASVLTATHCLDGVELTAVFDSLLNQRIVDPEQLRQLLAGQSARVQRCMAAADGSAESGTETVLRLYFQARRIGYRSQVVIPGVGRVDFLVGRRLLVEADSRAHHAGDGIERDRNRDLEAHRRGYLPFRASYQQVFYRFEAVAAALDAVIGRGEHLRPTEIDA</sequence>
<evidence type="ECO:0000313" key="1">
    <source>
        <dbReference type="EMBL" id="OHV03408.1"/>
    </source>
</evidence>
<dbReference type="RefSeq" id="WP_071027250.1">
    <property type="nucleotide sequence ID" value="NZ_MLQM01000079.1"/>
</dbReference>
<accession>A0A1S1NHT3</accession>
<evidence type="ECO:0000313" key="2">
    <source>
        <dbReference type="Proteomes" id="UP000179734"/>
    </source>
</evidence>
<gene>
    <name evidence="1" type="ORF">BKN37_15115</name>
</gene>
<comment type="caution">
    <text evidence="1">The sequence shown here is derived from an EMBL/GenBank/DDBJ whole genome shotgun (WGS) entry which is preliminary data.</text>
</comment>
<organism evidence="1 2">
    <name type="scientific">Mycobacterium talmoniae</name>
    <dbReference type="NCBI Taxonomy" id="1858794"/>
    <lineage>
        <taxon>Bacteria</taxon>
        <taxon>Bacillati</taxon>
        <taxon>Actinomycetota</taxon>
        <taxon>Actinomycetes</taxon>
        <taxon>Mycobacteriales</taxon>
        <taxon>Mycobacteriaceae</taxon>
        <taxon>Mycobacterium</taxon>
    </lineage>
</organism>
<evidence type="ECO:0008006" key="3">
    <source>
        <dbReference type="Google" id="ProtNLM"/>
    </source>
</evidence>
<dbReference type="Gene3D" id="3.40.960.10">
    <property type="entry name" value="VSR Endonuclease"/>
    <property type="match status" value="1"/>
</dbReference>
<dbReference type="EMBL" id="MLQM01000079">
    <property type="protein sequence ID" value="OHV03408.1"/>
    <property type="molecule type" value="Genomic_DNA"/>
</dbReference>
<protein>
    <recommendedName>
        <fullName evidence="3">DUF559 domain-containing protein</fullName>
    </recommendedName>
</protein>
<name>A0A1S1NHT3_9MYCO</name>